<comment type="catalytic activity">
    <reaction evidence="1 7">
        <text>Thiol-dependent hydrolysis of ester, thioester, amide, peptide and isopeptide bonds formed by the C-terminal Gly of ubiquitin (a 76-residue protein attached to proteins as an intracellular targeting signal).</text>
        <dbReference type="EC" id="3.4.19.12"/>
    </reaction>
</comment>
<dbReference type="FunFam" id="3.90.70.10:FF:000032">
    <property type="entry name" value="Ubiquitin carboxyl-terminal hydrolase 14"/>
    <property type="match status" value="1"/>
</dbReference>
<dbReference type="Gene3D" id="3.10.20.90">
    <property type="entry name" value="Phosphatidylinositol 3-kinase Catalytic Subunit, Chain A, domain 1"/>
    <property type="match status" value="1"/>
</dbReference>
<dbReference type="PROSITE" id="PS00972">
    <property type="entry name" value="USP_1"/>
    <property type="match status" value="1"/>
</dbReference>
<feature type="region of interest" description="Disordered" evidence="8">
    <location>
        <begin position="484"/>
        <end position="511"/>
    </location>
</feature>
<dbReference type="SMART" id="SM00213">
    <property type="entry name" value="UBQ"/>
    <property type="match status" value="1"/>
</dbReference>
<dbReference type="CDD" id="cd02657">
    <property type="entry name" value="Peptidase_C19A"/>
    <property type="match status" value="1"/>
</dbReference>
<dbReference type="GO" id="GO:0061136">
    <property type="term" value="P:regulation of proteasomal protein catabolic process"/>
    <property type="evidence" value="ECO:0007669"/>
    <property type="project" value="TreeGrafter"/>
</dbReference>
<dbReference type="InterPro" id="IPR019954">
    <property type="entry name" value="Ubiquitin_CS"/>
</dbReference>
<feature type="compositionally biased region" description="Basic and acidic residues" evidence="8">
    <location>
        <begin position="491"/>
        <end position="511"/>
    </location>
</feature>
<accession>A0A076FFS1</accession>
<keyword evidence="5 7" id="KW-0378">Hydrolase</keyword>
<dbReference type="SUPFAM" id="SSF54236">
    <property type="entry name" value="Ubiquitin-like"/>
    <property type="match status" value="1"/>
</dbReference>
<dbReference type="Pfam" id="PF00443">
    <property type="entry name" value="UCH"/>
    <property type="match status" value="1"/>
</dbReference>
<evidence type="ECO:0000256" key="1">
    <source>
        <dbReference type="ARBA" id="ARBA00000707"/>
    </source>
</evidence>
<dbReference type="PROSITE" id="PS00973">
    <property type="entry name" value="USP_2"/>
    <property type="match status" value="1"/>
</dbReference>
<dbReference type="InterPro" id="IPR001394">
    <property type="entry name" value="Peptidase_C19_UCH"/>
</dbReference>
<reference evidence="10" key="1">
    <citation type="submission" date="2013-08" db="EMBL/GenBank/DDBJ databases">
        <title>Paracyclopina nana immune related genes.</title>
        <authorList>
            <person name="Kim B.-M."/>
            <person name="Rhee J.-S."/>
            <person name="Lee J.-S."/>
        </authorList>
    </citation>
    <scope>NUCLEOTIDE SEQUENCE</scope>
</reference>
<dbReference type="EC" id="3.4.19.12" evidence="7"/>
<evidence type="ECO:0000256" key="2">
    <source>
        <dbReference type="ARBA" id="ARBA00008739"/>
    </source>
</evidence>
<keyword evidence="3 7" id="KW-0645">Protease</keyword>
<dbReference type="PANTHER" id="PTHR43982">
    <property type="entry name" value="UBIQUITIN CARBOXYL-TERMINAL HYDROLASE"/>
    <property type="match status" value="1"/>
</dbReference>
<evidence type="ECO:0000256" key="6">
    <source>
        <dbReference type="ARBA" id="ARBA00022807"/>
    </source>
</evidence>
<keyword evidence="4 7" id="KW-0833">Ubl conjugation pathway</keyword>
<evidence type="ECO:0000256" key="4">
    <source>
        <dbReference type="ARBA" id="ARBA00022786"/>
    </source>
</evidence>
<feature type="domain" description="USP" evidence="9">
    <location>
        <begin position="108"/>
        <end position="477"/>
    </location>
</feature>
<dbReference type="FunFam" id="3.10.20.90:FF:000119">
    <property type="entry name" value="Ubiquitin carboxyl-terminal hydrolase 14"/>
    <property type="match status" value="1"/>
</dbReference>
<keyword evidence="6 7" id="KW-0788">Thiol protease</keyword>
<dbReference type="EMBL" id="KF516656">
    <property type="protein sequence ID" value="AII16560.1"/>
    <property type="molecule type" value="mRNA"/>
</dbReference>
<evidence type="ECO:0000313" key="10">
    <source>
        <dbReference type="EMBL" id="AII16560.1"/>
    </source>
</evidence>
<evidence type="ECO:0000256" key="5">
    <source>
        <dbReference type="ARBA" id="ARBA00022801"/>
    </source>
</evidence>
<dbReference type="InterPro" id="IPR018200">
    <property type="entry name" value="USP_CS"/>
</dbReference>
<dbReference type="PANTHER" id="PTHR43982:SF1">
    <property type="entry name" value="UBIQUITIN CARBOXYL-TERMINAL HYDROLASE 14"/>
    <property type="match status" value="1"/>
</dbReference>
<dbReference type="PROSITE" id="PS00299">
    <property type="entry name" value="UBIQUITIN_1"/>
    <property type="match status" value="1"/>
</dbReference>
<dbReference type="CDD" id="cd16104">
    <property type="entry name" value="Ubl_USP14_like"/>
    <property type="match status" value="1"/>
</dbReference>
<dbReference type="InterPro" id="IPR028889">
    <property type="entry name" value="USP"/>
</dbReference>
<dbReference type="GO" id="GO:0070628">
    <property type="term" value="F:proteasome binding"/>
    <property type="evidence" value="ECO:0007669"/>
    <property type="project" value="TreeGrafter"/>
</dbReference>
<sequence length="511" mass="57551">MPTFQVKVKWGKELFNDVELNTDEEPVVFKAQLFALTGVQPHRQKVMIKGLAVKDESWENIGSKVKNGVTLLLMGSKEEDIPKEVTTAEKTQFLEDMDEDQSALQLPAGITNLGNTCYLNATVQCFKVVPELKQALLDFQGDFGVGDGALTAALRDLYKRMDQGLTFPPLVLVQLLHHVFPRFAERGEQGGFQQQDANECWIELMGVLKRDLKIKSTSEAGASSTKSVIDTYFGLDFETETKCIESDIEPVTKSTEHFLQFNCYIDKDVKYLASGLKNRLQESMTKRSNVLDRDAEYIKTSKVSRLPGYLTVQMVRFQFKQKDAINAKILKDVKFPMMLDTFELCSPELQEKLVPMRSKFKDYEDAIVASVSKSKKGGKDAAMKKASEDNENKEMEPYWFEDDIGSNNSGYYDLQAVLTHKGRSSNSGHYVAWVKFKGDTWIECNDDVVNPIHVEDVLKLSGGGDWHTAYLLLYGPRKLPKDYKSMSSDDDGAKISEAKSEAVGTEDKMET</sequence>
<dbReference type="GO" id="GO:0016579">
    <property type="term" value="P:protein deubiquitination"/>
    <property type="evidence" value="ECO:0007669"/>
    <property type="project" value="InterPro"/>
</dbReference>
<dbReference type="SUPFAM" id="SSF54001">
    <property type="entry name" value="Cysteine proteinases"/>
    <property type="match status" value="1"/>
</dbReference>
<dbReference type="Gene3D" id="3.90.70.10">
    <property type="entry name" value="Cysteine proteinases"/>
    <property type="match status" value="1"/>
</dbReference>
<name>A0A076FFS1_PARNA</name>
<evidence type="ECO:0000259" key="9">
    <source>
        <dbReference type="PROSITE" id="PS50235"/>
    </source>
</evidence>
<dbReference type="InterPro" id="IPR044635">
    <property type="entry name" value="UBP14-like"/>
</dbReference>
<dbReference type="PROSITE" id="PS50235">
    <property type="entry name" value="USP_3"/>
    <property type="match status" value="1"/>
</dbReference>
<dbReference type="GO" id="GO:0043161">
    <property type="term" value="P:proteasome-mediated ubiquitin-dependent protein catabolic process"/>
    <property type="evidence" value="ECO:0007669"/>
    <property type="project" value="InterPro"/>
</dbReference>
<proteinExistence type="evidence at transcript level"/>
<protein>
    <recommendedName>
        <fullName evidence="7">Ubiquitin carboxyl-terminal hydrolase</fullName>
        <ecNumber evidence="7">3.4.19.12</ecNumber>
    </recommendedName>
</protein>
<feature type="non-terminal residue" evidence="10">
    <location>
        <position position="511"/>
    </location>
</feature>
<organism evidence="10">
    <name type="scientific">Paracyclopina nana</name>
    <name type="common">Marine copepod</name>
    <dbReference type="NCBI Taxonomy" id="565004"/>
    <lineage>
        <taxon>Eukaryota</taxon>
        <taxon>Metazoa</taxon>
        <taxon>Ecdysozoa</taxon>
        <taxon>Arthropoda</taxon>
        <taxon>Crustacea</taxon>
        <taxon>Multicrustacea</taxon>
        <taxon>Hexanauplia</taxon>
        <taxon>Copepoda</taxon>
        <taxon>Cyclopoida</taxon>
        <taxon>Cyclopettidae</taxon>
        <taxon>Paracyclopina</taxon>
    </lineage>
</organism>
<dbReference type="InterPro" id="IPR029071">
    <property type="entry name" value="Ubiquitin-like_domsf"/>
</dbReference>
<evidence type="ECO:0000256" key="7">
    <source>
        <dbReference type="RuleBase" id="RU366025"/>
    </source>
</evidence>
<dbReference type="InterPro" id="IPR000626">
    <property type="entry name" value="Ubiquitin-like_dom"/>
</dbReference>
<evidence type="ECO:0000256" key="3">
    <source>
        <dbReference type="ARBA" id="ARBA00022670"/>
    </source>
</evidence>
<dbReference type="GO" id="GO:0004843">
    <property type="term" value="F:cysteine-type deubiquitinase activity"/>
    <property type="evidence" value="ECO:0007669"/>
    <property type="project" value="UniProtKB-UniRule"/>
</dbReference>
<comment type="similarity">
    <text evidence="2">Belongs to the peptidase C19 family. USP14/UBP6 subfamily.</text>
</comment>
<dbReference type="InterPro" id="IPR038765">
    <property type="entry name" value="Papain-like_cys_pep_sf"/>
</dbReference>
<evidence type="ECO:0000256" key="8">
    <source>
        <dbReference type="SAM" id="MobiDB-lite"/>
    </source>
</evidence>
<dbReference type="AlphaFoldDB" id="A0A076FFS1"/>